<evidence type="ECO:0000259" key="3">
    <source>
        <dbReference type="Pfam" id="PF03358"/>
    </source>
</evidence>
<dbReference type="KEGG" id="hmo:HM1_3080"/>
<keyword evidence="2" id="KW-0288">FMN</keyword>
<dbReference type="PANTHER" id="PTHR43278:SF2">
    <property type="entry name" value="IRON-SULFUR FLAVOPROTEIN"/>
    <property type="match status" value="1"/>
</dbReference>
<organism evidence="4 5">
    <name type="scientific">Heliobacterium modesticaldum (strain ATCC 51547 / Ice1)</name>
    <dbReference type="NCBI Taxonomy" id="498761"/>
    <lineage>
        <taxon>Bacteria</taxon>
        <taxon>Bacillati</taxon>
        <taxon>Bacillota</taxon>
        <taxon>Clostridia</taxon>
        <taxon>Eubacteriales</taxon>
        <taxon>Heliobacteriaceae</taxon>
        <taxon>Heliomicrobium</taxon>
    </lineage>
</organism>
<dbReference type="InterPro" id="IPR051796">
    <property type="entry name" value="ISF_SsuE-like"/>
</dbReference>
<dbReference type="STRING" id="498761.HM1_3080"/>
<keyword evidence="1" id="KW-0285">Flavoprotein</keyword>
<dbReference type="Gene3D" id="3.40.50.360">
    <property type="match status" value="1"/>
</dbReference>
<dbReference type="InterPro" id="IPR029039">
    <property type="entry name" value="Flavoprotein-like_sf"/>
</dbReference>
<evidence type="ECO:0000256" key="1">
    <source>
        <dbReference type="ARBA" id="ARBA00022630"/>
    </source>
</evidence>
<dbReference type="AlphaFoldDB" id="B0TEA3"/>
<dbReference type="SUPFAM" id="SSF52218">
    <property type="entry name" value="Flavoproteins"/>
    <property type="match status" value="1"/>
</dbReference>
<feature type="domain" description="NADPH-dependent FMN reductase-like" evidence="3">
    <location>
        <begin position="6"/>
        <end position="135"/>
    </location>
</feature>
<dbReference type="Pfam" id="PF03358">
    <property type="entry name" value="FMN_red"/>
    <property type="match status" value="1"/>
</dbReference>
<sequence>MEGFNMKIVALMGSPRKGANTEALVQEAVRGAEEKGAHVKQYHLNEMQIKGCQSCFGCKRQENCVVRDEAAAILEDIKDAKAVIFGTPVYMWQMTGQLKLLVDRLFSFMNADYSSKLTLGKKVLWAVTQGQPDKGAFMPYFENAGKMLQMVGFGEYKIVAAGRCGMPGDVEKQKETLEEARALGRWLAE</sequence>
<dbReference type="GO" id="GO:0016491">
    <property type="term" value="F:oxidoreductase activity"/>
    <property type="evidence" value="ECO:0007669"/>
    <property type="project" value="InterPro"/>
</dbReference>
<gene>
    <name evidence="4" type="ORF">HM1_3080</name>
</gene>
<dbReference type="EMBL" id="CP000930">
    <property type="protein sequence ID" value="ABZ85585.1"/>
    <property type="molecule type" value="Genomic_DNA"/>
</dbReference>
<dbReference type="Proteomes" id="UP000008550">
    <property type="component" value="Chromosome"/>
</dbReference>
<proteinExistence type="predicted"/>
<dbReference type="HOGENOM" id="CLU_050993_4_2_9"/>
<dbReference type="eggNOG" id="COG0655">
    <property type="taxonomic scope" value="Bacteria"/>
</dbReference>
<name>B0TEA3_HELMI</name>
<evidence type="ECO:0000313" key="5">
    <source>
        <dbReference type="Proteomes" id="UP000008550"/>
    </source>
</evidence>
<keyword evidence="5" id="KW-1185">Reference proteome</keyword>
<evidence type="ECO:0000313" key="4">
    <source>
        <dbReference type="EMBL" id="ABZ85585.1"/>
    </source>
</evidence>
<reference evidence="4 5" key="1">
    <citation type="journal article" date="2008" name="J. Bacteriol.">
        <title>The genome of Heliobacterium modesticaldum, a phototrophic representative of the Firmicutes containing the simplest photosynthetic apparatus.</title>
        <authorList>
            <person name="Sattley W.M."/>
            <person name="Madigan M.T."/>
            <person name="Swingley W.D."/>
            <person name="Cheung P.C."/>
            <person name="Clocksin K.M."/>
            <person name="Conrad A.L."/>
            <person name="Dejesa L.C."/>
            <person name="Honchak B.M."/>
            <person name="Jung D.O."/>
            <person name="Karbach L.E."/>
            <person name="Kurdoglu A."/>
            <person name="Lahiri S."/>
            <person name="Mastrian S.D."/>
            <person name="Page L.E."/>
            <person name="Taylor H.L."/>
            <person name="Wang Z.T."/>
            <person name="Raymond J."/>
            <person name="Chen M."/>
            <person name="Blankenship R.E."/>
            <person name="Touchman J.W."/>
        </authorList>
    </citation>
    <scope>NUCLEOTIDE SEQUENCE [LARGE SCALE GENOMIC DNA]</scope>
    <source>
        <strain evidence="5">ATCC 51547 / Ice1</strain>
    </source>
</reference>
<accession>B0TEA3</accession>
<dbReference type="PANTHER" id="PTHR43278">
    <property type="entry name" value="NAD(P)H-DEPENDENT FMN-CONTAINING OXIDOREDUCTASE YWQN-RELATED"/>
    <property type="match status" value="1"/>
</dbReference>
<evidence type="ECO:0000256" key="2">
    <source>
        <dbReference type="ARBA" id="ARBA00022643"/>
    </source>
</evidence>
<protein>
    <submittedName>
        <fullName evidence="4">Nadph-dependent fmn reductase, putative</fullName>
    </submittedName>
</protein>
<dbReference type="InterPro" id="IPR005025">
    <property type="entry name" value="FMN_Rdtase-like_dom"/>
</dbReference>